<dbReference type="InterPro" id="IPR001597">
    <property type="entry name" value="ArAA_b-elim_lyase/Thr_aldolase"/>
</dbReference>
<organism evidence="8 9">
    <name type="scientific">Aspergillus violaceofuscus (strain CBS 115571)</name>
    <dbReference type="NCBI Taxonomy" id="1450538"/>
    <lineage>
        <taxon>Eukaryota</taxon>
        <taxon>Fungi</taxon>
        <taxon>Dikarya</taxon>
        <taxon>Ascomycota</taxon>
        <taxon>Pezizomycotina</taxon>
        <taxon>Eurotiomycetes</taxon>
        <taxon>Eurotiomycetidae</taxon>
        <taxon>Eurotiales</taxon>
        <taxon>Aspergillaceae</taxon>
        <taxon>Aspergillus</taxon>
    </lineage>
</organism>
<keyword evidence="9" id="KW-1185">Reference proteome</keyword>
<dbReference type="PANTHER" id="PTHR48097:SF9">
    <property type="entry name" value="L-THREONINE ALDOLASE"/>
    <property type="match status" value="1"/>
</dbReference>
<dbReference type="Gene3D" id="3.40.640.10">
    <property type="entry name" value="Type I PLP-dependent aspartate aminotransferase-like (Major domain)"/>
    <property type="match status" value="1"/>
</dbReference>
<dbReference type="PANTHER" id="PTHR48097">
    <property type="entry name" value="L-THREONINE ALDOLASE-RELATED"/>
    <property type="match status" value="1"/>
</dbReference>
<accession>A0A2V5H5P8</accession>
<evidence type="ECO:0000313" key="9">
    <source>
        <dbReference type="Proteomes" id="UP000249829"/>
    </source>
</evidence>
<dbReference type="Gene3D" id="3.90.1150.10">
    <property type="entry name" value="Aspartate Aminotransferase, domain 1"/>
    <property type="match status" value="1"/>
</dbReference>
<evidence type="ECO:0000259" key="7">
    <source>
        <dbReference type="Pfam" id="PF01212"/>
    </source>
</evidence>
<dbReference type="GO" id="GO:0008732">
    <property type="term" value="F:L-allo-threonine aldolase activity"/>
    <property type="evidence" value="ECO:0007669"/>
    <property type="project" value="TreeGrafter"/>
</dbReference>
<evidence type="ECO:0000256" key="4">
    <source>
        <dbReference type="ARBA" id="ARBA00023239"/>
    </source>
</evidence>
<evidence type="ECO:0000313" key="8">
    <source>
        <dbReference type="EMBL" id="PYI16914.1"/>
    </source>
</evidence>
<comment type="similarity">
    <text evidence="2">Belongs to the threonine aldolase family.</text>
</comment>
<dbReference type="GO" id="GO:0006545">
    <property type="term" value="P:glycine biosynthetic process"/>
    <property type="evidence" value="ECO:0007669"/>
    <property type="project" value="TreeGrafter"/>
</dbReference>
<dbReference type="PIRSF" id="PIRSF017617">
    <property type="entry name" value="Thr_aldolase"/>
    <property type="match status" value="1"/>
</dbReference>
<evidence type="ECO:0000256" key="3">
    <source>
        <dbReference type="ARBA" id="ARBA00022898"/>
    </source>
</evidence>
<evidence type="ECO:0000256" key="5">
    <source>
        <dbReference type="PIRSR" id="PIRSR017617-1"/>
    </source>
</evidence>
<dbReference type="InterPro" id="IPR015424">
    <property type="entry name" value="PyrdxlP-dep_Trfase"/>
</dbReference>
<keyword evidence="3" id="KW-0663">Pyridoxal phosphate</keyword>
<sequence length="403" mass="44091">MSSIVSSFREGAVQPPSTYKDPREETWEDQTAFFARDPLSANQQTAWDSPGQAAYDFRSDYVTSPNIAMLASIINTSLLDDVMKEDPTTNSFQEFIAQLTGHEDSLLVMSGTMGNQVALRTALLAPPYSILADSRSHIIGMEAGGPSTLCGALMQGVAPSNGHHLTLEDVKRHVTLREDVYDCPTRIISLENTLSGTIMPLEDVRAISNWARSQDPPIHMHLDGARLWEAVAAGAGTLKEYATCFDSAQLCFTKGLGAPIGSIVIGNKAFIKRARWMRKLLGGGIRAAGIVCAPARVAVEQIFLGGRLRANQETAKRLSKLWVSLGGKLQHPTETNMIWLDLEAAGIDKEHFADLAENAGVKTMRGRLQGRLIIHYQICDRALEALANLFAEILKGKRDYLQK</sequence>
<dbReference type="Proteomes" id="UP000249829">
    <property type="component" value="Unassembled WGS sequence"/>
</dbReference>
<name>A0A2V5H5P8_ASPV1</name>
<feature type="domain" description="Aromatic amino acid beta-eliminating lyase/threonine aldolase" evidence="7">
    <location>
        <begin position="56"/>
        <end position="343"/>
    </location>
</feature>
<proteinExistence type="inferred from homology"/>
<dbReference type="AlphaFoldDB" id="A0A2V5H5P8"/>
<evidence type="ECO:0000256" key="1">
    <source>
        <dbReference type="ARBA" id="ARBA00001933"/>
    </source>
</evidence>
<dbReference type="InterPro" id="IPR015422">
    <property type="entry name" value="PyrdxlP-dep_Trfase_small"/>
</dbReference>
<dbReference type="GO" id="GO:0005829">
    <property type="term" value="C:cytosol"/>
    <property type="evidence" value="ECO:0007669"/>
    <property type="project" value="TreeGrafter"/>
</dbReference>
<keyword evidence="4" id="KW-0456">Lyase</keyword>
<dbReference type="OMA" id="GATICRI"/>
<dbReference type="SUPFAM" id="SSF53383">
    <property type="entry name" value="PLP-dependent transferases"/>
    <property type="match status" value="1"/>
</dbReference>
<reference evidence="8 9" key="1">
    <citation type="submission" date="2018-02" db="EMBL/GenBank/DDBJ databases">
        <title>The genomes of Aspergillus section Nigri reveals drivers in fungal speciation.</title>
        <authorList>
            <consortium name="DOE Joint Genome Institute"/>
            <person name="Vesth T.C."/>
            <person name="Nybo J."/>
            <person name="Theobald S."/>
            <person name="Brandl J."/>
            <person name="Frisvad J.C."/>
            <person name="Nielsen K.F."/>
            <person name="Lyhne E.K."/>
            <person name="Kogle M.E."/>
            <person name="Kuo A."/>
            <person name="Riley R."/>
            <person name="Clum A."/>
            <person name="Nolan M."/>
            <person name="Lipzen A."/>
            <person name="Salamov A."/>
            <person name="Henrissat B."/>
            <person name="Wiebenga A."/>
            <person name="De vries R.P."/>
            <person name="Grigoriev I.V."/>
            <person name="Mortensen U.H."/>
            <person name="Andersen M.R."/>
            <person name="Baker S.E."/>
        </authorList>
    </citation>
    <scope>NUCLEOTIDE SEQUENCE [LARGE SCALE GENOMIC DNA]</scope>
    <source>
        <strain evidence="8 9">CBS 115571</strain>
    </source>
</reference>
<dbReference type="EMBL" id="KZ825163">
    <property type="protein sequence ID" value="PYI16914.1"/>
    <property type="molecule type" value="Genomic_DNA"/>
</dbReference>
<feature type="region of interest" description="Disordered" evidence="6">
    <location>
        <begin position="1"/>
        <end position="25"/>
    </location>
</feature>
<protein>
    <submittedName>
        <fullName evidence="8">L-allo-threonine aldolase</fullName>
    </submittedName>
</protein>
<dbReference type="FunFam" id="3.40.640.10:FF:000030">
    <property type="entry name" value="Low-specificity L-threonine aldolase"/>
    <property type="match status" value="1"/>
</dbReference>
<dbReference type="InterPro" id="IPR015421">
    <property type="entry name" value="PyrdxlP-dep_Trfase_major"/>
</dbReference>
<dbReference type="Pfam" id="PF01212">
    <property type="entry name" value="Beta_elim_lyase"/>
    <property type="match status" value="1"/>
</dbReference>
<gene>
    <name evidence="8" type="ORF">BO99DRAFT_339093</name>
</gene>
<feature type="modified residue" description="N6-(pyridoxal phosphate)lysine" evidence="5">
    <location>
        <position position="254"/>
    </location>
</feature>
<dbReference type="InterPro" id="IPR023603">
    <property type="entry name" value="Low_specificity_L-TA-like"/>
</dbReference>
<evidence type="ECO:0000256" key="6">
    <source>
        <dbReference type="SAM" id="MobiDB-lite"/>
    </source>
</evidence>
<dbReference type="GO" id="GO:0006567">
    <property type="term" value="P:L-threonine catabolic process"/>
    <property type="evidence" value="ECO:0007669"/>
    <property type="project" value="TreeGrafter"/>
</dbReference>
<comment type="cofactor">
    <cofactor evidence="1">
        <name>pyridoxal 5'-phosphate</name>
        <dbReference type="ChEBI" id="CHEBI:597326"/>
    </cofactor>
</comment>
<evidence type="ECO:0000256" key="2">
    <source>
        <dbReference type="ARBA" id="ARBA00006966"/>
    </source>
</evidence>
<dbReference type="STRING" id="1450538.A0A2V5H5P8"/>